<reference evidence="15 16" key="1">
    <citation type="submission" date="2016-02" db="EMBL/GenBank/DDBJ databases">
        <title>Draft genome sequence of Thermodesulfatator sp. S606.</title>
        <authorList>
            <person name="Lai Q."/>
            <person name="Cao J."/>
            <person name="Dupont S."/>
            <person name="Shao Z."/>
            <person name="Jebbar M."/>
            <person name="Alain K."/>
        </authorList>
    </citation>
    <scope>NUCLEOTIDE SEQUENCE [LARGE SCALE GENOMIC DNA]</scope>
    <source>
        <strain evidence="15 16">S606</strain>
    </source>
</reference>
<dbReference type="UniPathway" id="UPA00253">
    <property type="reaction ID" value="UER00331"/>
</dbReference>
<dbReference type="GO" id="GO:0005737">
    <property type="term" value="C:cytoplasm"/>
    <property type="evidence" value="ECO:0007669"/>
    <property type="project" value="TreeGrafter"/>
</dbReference>
<dbReference type="InterPro" id="IPR036068">
    <property type="entry name" value="Nicotinate_pribotase-like_C"/>
</dbReference>
<feature type="domain" description="Quinolinate phosphoribosyl transferase N-terminal" evidence="14">
    <location>
        <begin position="27"/>
        <end position="112"/>
    </location>
</feature>
<evidence type="ECO:0000256" key="11">
    <source>
        <dbReference type="ARBA" id="ARBA00069173"/>
    </source>
</evidence>
<evidence type="ECO:0000256" key="12">
    <source>
        <dbReference type="PIRNR" id="PIRNR006250"/>
    </source>
</evidence>
<dbReference type="PANTHER" id="PTHR32179:SF3">
    <property type="entry name" value="NICOTINATE-NUCLEOTIDE PYROPHOSPHORYLASE [CARBOXYLATING]"/>
    <property type="match status" value="1"/>
</dbReference>
<dbReference type="Pfam" id="PF02749">
    <property type="entry name" value="QRPTase_N"/>
    <property type="match status" value="1"/>
</dbReference>
<keyword evidence="16" id="KW-1185">Reference proteome</keyword>
<evidence type="ECO:0000313" key="16">
    <source>
        <dbReference type="Proteomes" id="UP000076964"/>
    </source>
</evidence>
<evidence type="ECO:0000313" key="15">
    <source>
        <dbReference type="EMBL" id="OAG28156.1"/>
    </source>
</evidence>
<dbReference type="InterPro" id="IPR027277">
    <property type="entry name" value="NadC/ModD"/>
</dbReference>
<dbReference type="SUPFAM" id="SSF51690">
    <property type="entry name" value="Nicotinate/Quinolinate PRTase C-terminal domain-like"/>
    <property type="match status" value="1"/>
</dbReference>
<comment type="similarity">
    <text evidence="3 12">Belongs to the NadC/ModD family.</text>
</comment>
<evidence type="ECO:0000256" key="10">
    <source>
        <dbReference type="ARBA" id="ARBA00047445"/>
    </source>
</evidence>
<dbReference type="GO" id="GO:0004514">
    <property type="term" value="F:nicotinate-nucleotide diphosphorylase (carboxylating) activity"/>
    <property type="evidence" value="ECO:0007669"/>
    <property type="project" value="UniProtKB-EC"/>
</dbReference>
<keyword evidence="8 12" id="KW-0808">Transferase</keyword>
<evidence type="ECO:0000256" key="7">
    <source>
        <dbReference type="ARBA" id="ARBA00022676"/>
    </source>
</evidence>
<dbReference type="EMBL" id="LSFI01000010">
    <property type="protein sequence ID" value="OAG28156.1"/>
    <property type="molecule type" value="Genomic_DNA"/>
</dbReference>
<dbReference type="EC" id="2.4.2.19" evidence="5"/>
<dbReference type="FunFam" id="3.20.20.70:FF:000030">
    <property type="entry name" value="Nicotinate-nucleotide pyrophosphorylase, carboxylating"/>
    <property type="match status" value="1"/>
</dbReference>
<dbReference type="PIRSF" id="PIRSF006250">
    <property type="entry name" value="NadC_ModD"/>
    <property type="match status" value="1"/>
</dbReference>
<dbReference type="FunFam" id="3.90.1170.20:FF:000001">
    <property type="entry name" value="Nicotinate-nucleotide diphosphorylase (Carboxylating)"/>
    <property type="match status" value="1"/>
</dbReference>
<dbReference type="Gene3D" id="3.90.1170.20">
    <property type="entry name" value="Quinolinate phosphoribosyl transferase, N-terminal domain"/>
    <property type="match status" value="1"/>
</dbReference>
<feature type="domain" description="Quinolinate phosphoribosyl transferase C-terminal" evidence="13">
    <location>
        <begin position="114"/>
        <end position="282"/>
    </location>
</feature>
<dbReference type="InterPro" id="IPR037128">
    <property type="entry name" value="Quinolinate_PRibosylTase_N_sf"/>
</dbReference>
<dbReference type="RefSeq" id="WP_068541252.1">
    <property type="nucleotide sequence ID" value="NZ_LSFI01000010.1"/>
</dbReference>
<gene>
    <name evidence="15" type="ORF">TH606_03180</name>
</gene>
<dbReference type="AlphaFoldDB" id="A0A177E8X3"/>
<dbReference type="InterPro" id="IPR002638">
    <property type="entry name" value="Quinolinate_PRibosylTrfase_C"/>
</dbReference>
<dbReference type="SUPFAM" id="SSF54675">
    <property type="entry name" value="Nicotinate/Quinolinate PRTase N-terminal domain-like"/>
    <property type="match status" value="1"/>
</dbReference>
<dbReference type="GO" id="GO:0009435">
    <property type="term" value="P:NAD+ biosynthetic process"/>
    <property type="evidence" value="ECO:0007669"/>
    <property type="project" value="UniProtKB-UniPathway"/>
</dbReference>
<dbReference type="Pfam" id="PF01729">
    <property type="entry name" value="QRPTase_C"/>
    <property type="match status" value="1"/>
</dbReference>
<evidence type="ECO:0000256" key="6">
    <source>
        <dbReference type="ARBA" id="ARBA00022642"/>
    </source>
</evidence>
<keyword evidence="6" id="KW-0662">Pyridine nucleotide biosynthesis</keyword>
<dbReference type="CDD" id="cd01572">
    <property type="entry name" value="QPRTase"/>
    <property type="match status" value="1"/>
</dbReference>
<dbReference type="InterPro" id="IPR022412">
    <property type="entry name" value="Quinolinate_PRibosylTrfase_N"/>
</dbReference>
<evidence type="ECO:0000256" key="9">
    <source>
        <dbReference type="ARBA" id="ARBA00033102"/>
    </source>
</evidence>
<comment type="subunit">
    <text evidence="4">Hexamer formed by 3 homodimers.</text>
</comment>
<proteinExistence type="inferred from homology"/>
<keyword evidence="7 12" id="KW-0328">Glycosyltransferase</keyword>
<accession>A0A177E8X3</accession>
<dbReference type="Gene3D" id="3.20.20.70">
    <property type="entry name" value="Aldolase class I"/>
    <property type="match status" value="1"/>
</dbReference>
<dbReference type="InterPro" id="IPR013785">
    <property type="entry name" value="Aldolase_TIM"/>
</dbReference>
<protein>
    <recommendedName>
        <fullName evidence="11">Probable nicotinate-nucleotide pyrophosphorylase [carboxylating]</fullName>
        <ecNumber evidence="5">2.4.2.19</ecNumber>
    </recommendedName>
    <alternativeName>
        <fullName evidence="9">Quinolinate phosphoribosyltransferase [decarboxylating]</fullName>
    </alternativeName>
</protein>
<comment type="caution">
    <text evidence="15">The sequence shown here is derived from an EMBL/GenBank/DDBJ whole genome shotgun (WGS) entry which is preliminary data.</text>
</comment>
<dbReference type="NCBIfam" id="TIGR00078">
    <property type="entry name" value="nadC"/>
    <property type="match status" value="1"/>
</dbReference>
<evidence type="ECO:0000259" key="14">
    <source>
        <dbReference type="Pfam" id="PF02749"/>
    </source>
</evidence>
<name>A0A177E8X3_9BACT</name>
<evidence type="ECO:0000256" key="5">
    <source>
        <dbReference type="ARBA" id="ARBA00011944"/>
    </source>
</evidence>
<evidence type="ECO:0000256" key="3">
    <source>
        <dbReference type="ARBA" id="ARBA00009400"/>
    </source>
</evidence>
<dbReference type="InterPro" id="IPR004393">
    <property type="entry name" value="NadC"/>
</dbReference>
<comment type="function">
    <text evidence="1">Involved in the catabolism of quinolinic acid (QA).</text>
</comment>
<dbReference type="Proteomes" id="UP000076964">
    <property type="component" value="Unassembled WGS sequence"/>
</dbReference>
<organism evidence="15 16">
    <name type="scientific">Thermodesulfatator autotrophicus</name>
    <dbReference type="NCBI Taxonomy" id="1795632"/>
    <lineage>
        <taxon>Bacteria</taxon>
        <taxon>Pseudomonadati</taxon>
        <taxon>Thermodesulfobacteriota</taxon>
        <taxon>Thermodesulfobacteria</taxon>
        <taxon>Thermodesulfobacteriales</taxon>
        <taxon>Thermodesulfatatoraceae</taxon>
        <taxon>Thermodesulfatator</taxon>
    </lineage>
</organism>
<evidence type="ECO:0000256" key="4">
    <source>
        <dbReference type="ARBA" id="ARBA00011218"/>
    </source>
</evidence>
<dbReference type="OrthoDB" id="9782546at2"/>
<dbReference type="PANTHER" id="PTHR32179">
    <property type="entry name" value="NICOTINATE-NUCLEOTIDE PYROPHOSPHORYLASE [CARBOXYLATING]"/>
    <property type="match status" value="1"/>
</dbReference>
<dbReference type="STRING" id="1795632.TH606_03180"/>
<evidence type="ECO:0000256" key="2">
    <source>
        <dbReference type="ARBA" id="ARBA00004893"/>
    </source>
</evidence>
<dbReference type="GO" id="GO:0034213">
    <property type="term" value="P:quinolinate catabolic process"/>
    <property type="evidence" value="ECO:0007669"/>
    <property type="project" value="TreeGrafter"/>
</dbReference>
<evidence type="ECO:0000256" key="8">
    <source>
        <dbReference type="ARBA" id="ARBA00022679"/>
    </source>
</evidence>
<sequence>MFPVPPHPLLYRDFIKNALIEDLGHGDVTTDTLIPPRKRGKGWVRAKEELIICGLPVARLVFEEVDPGLVFIPLKRDGEKVKKGEIVAEVRGKITSILKGERVCLNFIQHLSGIATYTQKFVEKVKGLPVKIVDTRKTLPGFRVLEKYAVLCGGGRNHRFGLSDGVLIKDNHIKACGSVKEAIKRAKEYLPHVYLIEVEVSNLNEIKEAIGAGAQALLLDNMDLKTLKEAVKLARSLNPSVILEASGGVRLENVRQIAETGVDIISIGRLTHSAPAVDLNLKIVEVFS</sequence>
<evidence type="ECO:0000259" key="13">
    <source>
        <dbReference type="Pfam" id="PF01729"/>
    </source>
</evidence>
<comment type="pathway">
    <text evidence="2">Cofactor biosynthesis; NAD(+) biosynthesis; nicotinate D-ribonucleotide from quinolinate: step 1/1.</text>
</comment>
<comment type="catalytic activity">
    <reaction evidence="10">
        <text>nicotinate beta-D-ribonucleotide + CO2 + diphosphate = quinolinate + 5-phospho-alpha-D-ribose 1-diphosphate + 2 H(+)</text>
        <dbReference type="Rhea" id="RHEA:12733"/>
        <dbReference type="ChEBI" id="CHEBI:15378"/>
        <dbReference type="ChEBI" id="CHEBI:16526"/>
        <dbReference type="ChEBI" id="CHEBI:29959"/>
        <dbReference type="ChEBI" id="CHEBI:33019"/>
        <dbReference type="ChEBI" id="CHEBI:57502"/>
        <dbReference type="ChEBI" id="CHEBI:58017"/>
        <dbReference type="EC" id="2.4.2.19"/>
    </reaction>
</comment>
<evidence type="ECO:0000256" key="1">
    <source>
        <dbReference type="ARBA" id="ARBA00003237"/>
    </source>
</evidence>